<keyword evidence="4 7" id="KW-1133">Transmembrane helix</keyword>
<evidence type="ECO:0000313" key="10">
    <source>
        <dbReference type="Proteomes" id="UP000623967"/>
    </source>
</evidence>
<comment type="subcellular location">
    <subcellularLocation>
        <location evidence="1">Cell membrane</location>
        <topology evidence="1">Single-pass membrane protein</topology>
    </subcellularLocation>
</comment>
<feature type="compositionally biased region" description="Basic residues" evidence="6">
    <location>
        <begin position="364"/>
        <end position="374"/>
    </location>
</feature>
<feature type="region of interest" description="Disordered" evidence="6">
    <location>
        <begin position="221"/>
        <end position="434"/>
    </location>
</feature>
<accession>A0ABS1TMA7</accession>
<protein>
    <submittedName>
        <fullName evidence="9">Anti-sigma factor domain-containing protein</fullName>
    </submittedName>
</protein>
<evidence type="ECO:0000313" key="9">
    <source>
        <dbReference type="EMBL" id="MBL4952464.1"/>
    </source>
</evidence>
<keyword evidence="2" id="KW-1003">Cell membrane</keyword>
<feature type="transmembrane region" description="Helical" evidence="7">
    <location>
        <begin position="64"/>
        <end position="83"/>
    </location>
</feature>
<dbReference type="EMBL" id="JAESWB010000168">
    <property type="protein sequence ID" value="MBL4952464.1"/>
    <property type="molecule type" value="Genomic_DNA"/>
</dbReference>
<feature type="domain" description="RsgI N-terminal anti-sigma" evidence="8">
    <location>
        <begin position="2"/>
        <end position="50"/>
    </location>
</feature>
<feature type="compositionally biased region" description="Basic residues" evidence="6">
    <location>
        <begin position="329"/>
        <end position="340"/>
    </location>
</feature>
<evidence type="ECO:0000256" key="3">
    <source>
        <dbReference type="ARBA" id="ARBA00022692"/>
    </source>
</evidence>
<evidence type="ECO:0000256" key="4">
    <source>
        <dbReference type="ARBA" id="ARBA00022989"/>
    </source>
</evidence>
<organism evidence="9 10">
    <name type="scientific">Neobacillus paridis</name>
    <dbReference type="NCBI Taxonomy" id="2803862"/>
    <lineage>
        <taxon>Bacteria</taxon>
        <taxon>Bacillati</taxon>
        <taxon>Bacillota</taxon>
        <taxon>Bacilli</taxon>
        <taxon>Bacillales</taxon>
        <taxon>Bacillaceae</taxon>
        <taxon>Neobacillus</taxon>
    </lineage>
</organism>
<feature type="compositionally biased region" description="Basic and acidic residues" evidence="6">
    <location>
        <begin position="276"/>
        <end position="293"/>
    </location>
</feature>
<feature type="compositionally biased region" description="Basic residues" evidence="6">
    <location>
        <begin position="389"/>
        <end position="419"/>
    </location>
</feature>
<feature type="compositionally biased region" description="Low complexity" evidence="6">
    <location>
        <begin position="306"/>
        <end position="316"/>
    </location>
</feature>
<keyword evidence="10" id="KW-1185">Reference proteome</keyword>
<feature type="compositionally biased region" description="Polar residues" evidence="6">
    <location>
        <begin position="294"/>
        <end position="305"/>
    </location>
</feature>
<sequence length="434" mass="49888">MKKGIVMHIDDAFLILLTPEGEFLRARKLEQTYTLGEEIYFYPIANTDKNPFLKRLNQFVKLKPMWLAAIALIIILGSLLPMFQADKAYAYLSIDVNPSIELGVNVKMQVIELKGFNPEGKKVVAQLKNWKKHSAAEVTKVLLINMQKKGLLENHKHVIFSTVRIEKMEEEAEKKLQKNISEIKDAIYSQHLELTVLSCTKKELKKAHELGVTAGKYQANYRNEKDKAKSNEQRNNRKNGGKIQRDFQETQRPGPIKKQAMDANGDHKGKIVLNNKAEKKLPPGQLKKADKTRFNSPIQKQQKVAQSGQSKKYSNQKSKKNKNSPAKKDKQRKNHPKSKVKQWEPAKSNGKKQQHSKNNSKQPVQHKNKKKQKEHRQSNPKHPSVKQPNHPKNKTKPNDRSKHHGKQVHSKNKSHRQQKNKSGSNRTFSMFICV</sequence>
<comment type="caution">
    <text evidence="9">The sequence shown here is derived from an EMBL/GenBank/DDBJ whole genome shotgun (WGS) entry which is preliminary data.</text>
</comment>
<dbReference type="Proteomes" id="UP000623967">
    <property type="component" value="Unassembled WGS sequence"/>
</dbReference>
<evidence type="ECO:0000256" key="1">
    <source>
        <dbReference type="ARBA" id="ARBA00004162"/>
    </source>
</evidence>
<proteinExistence type="predicted"/>
<keyword evidence="3 7" id="KW-0812">Transmembrane</keyword>
<gene>
    <name evidence="9" type="ORF">JK635_09605</name>
</gene>
<evidence type="ECO:0000256" key="2">
    <source>
        <dbReference type="ARBA" id="ARBA00022475"/>
    </source>
</evidence>
<name>A0ABS1TMA7_9BACI</name>
<evidence type="ECO:0000259" key="8">
    <source>
        <dbReference type="PROSITE" id="PS51849"/>
    </source>
</evidence>
<dbReference type="Pfam" id="PF23750">
    <property type="entry name" value="RsgI_M"/>
    <property type="match status" value="1"/>
</dbReference>
<dbReference type="InterPro" id="IPR024449">
    <property type="entry name" value="Anti-sigma_RsgI_N"/>
</dbReference>
<dbReference type="RefSeq" id="WP_202653729.1">
    <property type="nucleotide sequence ID" value="NZ_JAESWB010000168.1"/>
</dbReference>
<evidence type="ECO:0000256" key="7">
    <source>
        <dbReference type="SAM" id="Phobius"/>
    </source>
</evidence>
<evidence type="ECO:0000256" key="5">
    <source>
        <dbReference type="ARBA" id="ARBA00023136"/>
    </source>
</evidence>
<dbReference type="Pfam" id="PF12791">
    <property type="entry name" value="RsgI_N"/>
    <property type="match status" value="1"/>
</dbReference>
<keyword evidence="5 7" id="KW-0472">Membrane</keyword>
<feature type="compositionally biased region" description="Basic and acidic residues" evidence="6">
    <location>
        <begin position="222"/>
        <end position="235"/>
    </location>
</feature>
<dbReference type="InterPro" id="IPR055431">
    <property type="entry name" value="RsgI_M"/>
</dbReference>
<reference evidence="9 10" key="1">
    <citation type="submission" date="2021-01" db="EMBL/GenBank/DDBJ databases">
        <title>Genome public.</title>
        <authorList>
            <person name="Liu C."/>
            <person name="Sun Q."/>
        </authorList>
    </citation>
    <scope>NUCLEOTIDE SEQUENCE [LARGE SCALE GENOMIC DNA]</scope>
    <source>
        <strain evidence="9 10">YIM B02564</strain>
    </source>
</reference>
<evidence type="ECO:0000256" key="6">
    <source>
        <dbReference type="SAM" id="MobiDB-lite"/>
    </source>
</evidence>
<dbReference type="PROSITE" id="PS51849">
    <property type="entry name" value="RSGI_N"/>
    <property type="match status" value="1"/>
</dbReference>